<dbReference type="NCBIfam" id="TIGR04131">
    <property type="entry name" value="Bac_Flav_CTERM"/>
    <property type="match status" value="1"/>
</dbReference>
<dbReference type="SUPFAM" id="SSF49299">
    <property type="entry name" value="PKD domain"/>
    <property type="match status" value="3"/>
</dbReference>
<dbReference type="InterPro" id="IPR022409">
    <property type="entry name" value="PKD/Chitinase_dom"/>
</dbReference>
<evidence type="ECO:0000313" key="2">
    <source>
        <dbReference type="EMBL" id="PHN02098.1"/>
    </source>
</evidence>
<feature type="domain" description="PKD" evidence="1">
    <location>
        <begin position="531"/>
        <end position="608"/>
    </location>
</feature>
<dbReference type="SMART" id="SM00089">
    <property type="entry name" value="PKD"/>
    <property type="match status" value="4"/>
</dbReference>
<dbReference type="InterPro" id="IPR000601">
    <property type="entry name" value="PKD_dom"/>
</dbReference>
<organism evidence="2 3">
    <name type="scientific">Flavilitoribacter nigricans (strain ATCC 23147 / DSM 23189 / NBRC 102662 / NCIMB 1420 / SS-2)</name>
    <name type="common">Lewinella nigricans</name>
    <dbReference type="NCBI Taxonomy" id="1122177"/>
    <lineage>
        <taxon>Bacteria</taxon>
        <taxon>Pseudomonadati</taxon>
        <taxon>Bacteroidota</taxon>
        <taxon>Saprospiria</taxon>
        <taxon>Saprospirales</taxon>
        <taxon>Lewinellaceae</taxon>
        <taxon>Flavilitoribacter</taxon>
    </lineage>
</organism>
<dbReference type="PROSITE" id="PS50093">
    <property type="entry name" value="PKD"/>
    <property type="match status" value="3"/>
</dbReference>
<reference evidence="2 3" key="1">
    <citation type="submission" date="2017-10" db="EMBL/GenBank/DDBJ databases">
        <title>The draft genome sequence of Lewinella nigricans NBRC 102662.</title>
        <authorList>
            <person name="Wang K."/>
        </authorList>
    </citation>
    <scope>NUCLEOTIDE SEQUENCE [LARGE SCALE GENOMIC DNA]</scope>
    <source>
        <strain evidence="2 3">NBRC 102662</strain>
    </source>
</reference>
<dbReference type="CDD" id="cd00146">
    <property type="entry name" value="PKD"/>
    <property type="match status" value="3"/>
</dbReference>
<feature type="domain" description="PKD" evidence="1">
    <location>
        <begin position="384"/>
        <end position="428"/>
    </location>
</feature>
<dbReference type="InterPro" id="IPR013783">
    <property type="entry name" value="Ig-like_fold"/>
</dbReference>
<evidence type="ECO:0000259" key="1">
    <source>
        <dbReference type="PROSITE" id="PS50093"/>
    </source>
</evidence>
<accession>A0A2D0N140</accession>
<keyword evidence="3" id="KW-1185">Reference proteome</keyword>
<evidence type="ECO:0000313" key="3">
    <source>
        <dbReference type="Proteomes" id="UP000223913"/>
    </source>
</evidence>
<dbReference type="AlphaFoldDB" id="A0A2D0N140"/>
<dbReference type="InterPro" id="IPR026341">
    <property type="entry name" value="T9SS_type_B"/>
</dbReference>
<gene>
    <name evidence="2" type="ORF">CRP01_34195</name>
</gene>
<dbReference type="Proteomes" id="UP000223913">
    <property type="component" value="Unassembled WGS sequence"/>
</dbReference>
<name>A0A2D0N140_FLAN2</name>
<dbReference type="Gene3D" id="2.60.40.10">
    <property type="entry name" value="Immunoglobulins"/>
    <property type="match status" value="4"/>
</dbReference>
<comment type="caution">
    <text evidence="2">The sequence shown here is derived from an EMBL/GenBank/DDBJ whole genome shotgun (WGS) entry which is preliminary data.</text>
</comment>
<dbReference type="EMBL" id="PDUD01000045">
    <property type="protein sequence ID" value="PHN02098.1"/>
    <property type="molecule type" value="Genomic_DNA"/>
</dbReference>
<sequence>MYRDCFCVECAQFDPRAEIGVYRCGNEVDCGNLNQAQTFARASVSLTRQGSVDAPDYPCLIPPDVCVEEGVYIWEMELPKTTESYFVAYQRCCRNVTINNIFSPQATGATYMVEITPLAQQLENNSPVFDEFPPIVICAGAELDFDHSATDEDGDQLVYEFCSPLDGGENNLDQQFLTTCDGAAPAPACAPPYQQVSFRAPDFTPFMPLGEGVNPVRIDPRLGIITGVPEILGQFVVGVCVSEYRNGELLSKVYRDFQFNVASCDPQVVADVREDFQIADQEFVINSCGVNTVTFENQSYLEQFIDHFEWRFDINGNTQIINEWDPTVTFPGVGTYTGELRLNEGTDCGDTAFIKVNVFPDITADFSYEYDTCVAGPVNFMDLSATGSCCLTSWNWQFGEGGVSNRQNPTYNYRIPGNLPVTLTVRDTNQCVESVTKNLPYFPVPGLIVIAPSAFDGCAPAEIFFDNLSFPIDTTYDIDWSFGDGGSSSAISPFYTYEDPGTYTVDVTITSPIGCETDTTFGELITVQPSPEAGFSFTPEEPSNIQPTVYFQDESSGAIAWRWDFGTNFNSNLPSPNYTFPDTGRYVVSQIVTHQSGCQDTATAIIDIFPEVRYFLPNAFTPNNDARNDVYMGEGLMEGATNFKMTIWNRWGELVFETEDPEEGWNGRKLNNGQDSPNGVYVVMVSYNEPRGDLIELKGYATLIR</sequence>
<feature type="domain" description="PKD" evidence="1">
    <location>
        <begin position="480"/>
        <end position="514"/>
    </location>
</feature>
<proteinExistence type="predicted"/>
<dbReference type="Pfam" id="PF18911">
    <property type="entry name" value="PKD_4"/>
    <property type="match status" value="3"/>
</dbReference>
<dbReference type="InterPro" id="IPR035986">
    <property type="entry name" value="PKD_dom_sf"/>
</dbReference>
<dbReference type="OrthoDB" id="1490014at2"/>
<dbReference type="Pfam" id="PF13585">
    <property type="entry name" value="CHU_C"/>
    <property type="match status" value="1"/>
</dbReference>
<protein>
    <recommendedName>
        <fullName evidence="1">PKD domain-containing protein</fullName>
    </recommendedName>
</protein>